<dbReference type="InterPro" id="IPR029062">
    <property type="entry name" value="Class_I_gatase-like"/>
</dbReference>
<dbReference type="SUPFAM" id="SSF52317">
    <property type="entry name" value="Class I glutamine amidotransferase-like"/>
    <property type="match status" value="1"/>
</dbReference>
<dbReference type="RefSeq" id="WP_062063027.1">
    <property type="nucleotide sequence ID" value="NZ_CP013264.1"/>
</dbReference>
<feature type="domain" description="DJ-1/PfpI" evidence="1">
    <location>
        <begin position="1"/>
        <end position="154"/>
    </location>
</feature>
<evidence type="ECO:0000313" key="2">
    <source>
        <dbReference type="EMBL" id="ALR19833.1"/>
    </source>
</evidence>
<evidence type="ECO:0000259" key="1">
    <source>
        <dbReference type="Pfam" id="PF01965"/>
    </source>
</evidence>
<dbReference type="Gene3D" id="3.40.50.880">
    <property type="match status" value="1"/>
</dbReference>
<dbReference type="InterPro" id="IPR052158">
    <property type="entry name" value="INH-QAR"/>
</dbReference>
<protein>
    <submittedName>
        <fullName evidence="2">AraC family transcriptional regulator</fullName>
    </submittedName>
</protein>
<reference evidence="2 3" key="1">
    <citation type="submission" date="2015-11" db="EMBL/GenBank/DDBJ databases">
        <title>A Two-component Flavoprotein Monooxygenase System MeaXY Responsible for para-Hydroxylation of 2-Methyl-6-ethylaniline and 2,6-Diethylaniline in Sphingobium baderi DE-13.</title>
        <authorList>
            <person name="Cheng M."/>
            <person name="Meng Q."/>
            <person name="Yang Y."/>
            <person name="Chu C."/>
            <person name="Yan X."/>
            <person name="He J."/>
            <person name="Li S."/>
        </authorList>
    </citation>
    <scope>NUCLEOTIDE SEQUENCE [LARGE SCALE GENOMIC DNA]</scope>
    <source>
        <strain evidence="2 3">DE-13</strain>
    </source>
</reference>
<dbReference type="InterPro" id="IPR002818">
    <property type="entry name" value="DJ-1/PfpI"/>
</dbReference>
<dbReference type="STRING" id="1332080.ATN00_05420"/>
<accession>A0A0S3EWR5</accession>
<name>A0A0S3EWR5_9SPHN</name>
<dbReference type="EMBL" id="CP013264">
    <property type="protein sequence ID" value="ALR19833.1"/>
    <property type="molecule type" value="Genomic_DNA"/>
</dbReference>
<dbReference type="GO" id="GO:0006355">
    <property type="term" value="P:regulation of DNA-templated transcription"/>
    <property type="evidence" value="ECO:0007669"/>
    <property type="project" value="TreeGrafter"/>
</dbReference>
<sequence length="210" mass="22552">MRIAILTFEGFNELDSFIAAGILGRMRPQRWEIGITSPTERVTSMNGVTIVRQQPLDYAAEADAVLIGSGVNTRRIATDVDMLRRIRLDPARQLIGAQCSGALLLAKLGLIGKLPACTDLTSRPWVEDAGVEVIDAPFIAHGNVATAGGCLASQYLAAWLILRLAGRAEAEAALHYVAPVGEKAAYVERAIANVLPFVKDAQSASWRRTG</sequence>
<gene>
    <name evidence="2" type="ORF">ATN00_05420</name>
</gene>
<dbReference type="Pfam" id="PF01965">
    <property type="entry name" value="DJ-1_PfpI"/>
    <property type="match status" value="1"/>
</dbReference>
<dbReference type="PANTHER" id="PTHR43130">
    <property type="entry name" value="ARAC-FAMILY TRANSCRIPTIONAL REGULATOR"/>
    <property type="match status" value="1"/>
</dbReference>
<evidence type="ECO:0000313" key="3">
    <source>
        <dbReference type="Proteomes" id="UP000056968"/>
    </source>
</evidence>
<dbReference type="OrthoDB" id="3210279at2"/>
<dbReference type="Proteomes" id="UP000056968">
    <property type="component" value="Chromosome"/>
</dbReference>
<dbReference type="PANTHER" id="PTHR43130:SF2">
    <property type="entry name" value="DJ-1_PFPI DOMAIN-CONTAINING PROTEIN"/>
    <property type="match status" value="1"/>
</dbReference>
<organism evidence="2 3">
    <name type="scientific">Sphingobium baderi</name>
    <dbReference type="NCBI Taxonomy" id="1332080"/>
    <lineage>
        <taxon>Bacteria</taxon>
        <taxon>Pseudomonadati</taxon>
        <taxon>Pseudomonadota</taxon>
        <taxon>Alphaproteobacteria</taxon>
        <taxon>Sphingomonadales</taxon>
        <taxon>Sphingomonadaceae</taxon>
        <taxon>Sphingobium</taxon>
    </lineage>
</organism>
<dbReference type="AlphaFoldDB" id="A0A0S3EWR5"/>
<dbReference type="KEGG" id="sbd:ATN00_05420"/>
<proteinExistence type="predicted"/>
<keyword evidence="3" id="KW-1185">Reference proteome</keyword>